<feature type="transmembrane region" description="Helical" evidence="2">
    <location>
        <begin position="56"/>
        <end position="78"/>
    </location>
</feature>
<evidence type="ECO:0000313" key="4">
    <source>
        <dbReference type="EMBL" id="TQL49655.1"/>
    </source>
</evidence>
<dbReference type="Pfam" id="PF03703">
    <property type="entry name" value="bPH_2"/>
    <property type="match status" value="1"/>
</dbReference>
<proteinExistence type="predicted"/>
<dbReference type="Proteomes" id="UP000319516">
    <property type="component" value="Unassembled WGS sequence"/>
</dbReference>
<organism evidence="4 5">
    <name type="scientific">Ornithinicoccus hortensis</name>
    <dbReference type="NCBI Taxonomy" id="82346"/>
    <lineage>
        <taxon>Bacteria</taxon>
        <taxon>Bacillati</taxon>
        <taxon>Actinomycetota</taxon>
        <taxon>Actinomycetes</taxon>
        <taxon>Micrococcales</taxon>
        <taxon>Intrasporangiaceae</taxon>
        <taxon>Ornithinicoccus</taxon>
    </lineage>
</organism>
<accession>A0A542YNG9</accession>
<keyword evidence="5" id="KW-1185">Reference proteome</keyword>
<evidence type="ECO:0000256" key="2">
    <source>
        <dbReference type="SAM" id="Phobius"/>
    </source>
</evidence>
<reference evidence="4 5" key="1">
    <citation type="submission" date="2019-06" db="EMBL/GenBank/DDBJ databases">
        <title>Sequencing the genomes of 1000 actinobacteria strains.</title>
        <authorList>
            <person name="Klenk H.-P."/>
        </authorList>
    </citation>
    <scope>NUCLEOTIDE SEQUENCE [LARGE SCALE GENOMIC DNA]</scope>
    <source>
        <strain evidence="4 5">DSM 12335</strain>
    </source>
</reference>
<keyword evidence="2" id="KW-0472">Membrane</keyword>
<dbReference type="OrthoDB" id="3354538at2"/>
<dbReference type="RefSeq" id="WP_141783889.1">
    <property type="nucleotide sequence ID" value="NZ_BAAAIK010000003.1"/>
</dbReference>
<feature type="domain" description="YdbS-like PH" evidence="3">
    <location>
        <begin position="83"/>
        <end position="142"/>
    </location>
</feature>
<evidence type="ECO:0000256" key="1">
    <source>
        <dbReference type="SAM" id="MobiDB-lite"/>
    </source>
</evidence>
<keyword evidence="2" id="KW-0812">Transmembrane</keyword>
<sequence>MAPGTRINSRILERYVLPDERIVVANRHHWARMVEPVGTVVVGFLVVAFVEVKVEPALGNVALLLWWVWFALLARMLWKALEWRNEWFVATDKRLLMTYGLITHRVAMMPIRKVTDMNYARSPISRVLGYGQFLLESAGQDQAMREINWVVDPDETYRKLCDTLFGAGGHDPDEDGGGFHAPARSHVPGREREESPGEADDEEATGGPGWEVSRESASAYQPIGTGYQPINTWGQLGRPKREKRRRGARTGRDAPSDRAAGTGRDRPAPLPVEPAEEPVHPAWDDAEDPDITGPIPRVWPRQD</sequence>
<dbReference type="PANTHER" id="PTHR37938:SF1">
    <property type="entry name" value="BLL0215 PROTEIN"/>
    <property type="match status" value="1"/>
</dbReference>
<evidence type="ECO:0000313" key="5">
    <source>
        <dbReference type="Proteomes" id="UP000319516"/>
    </source>
</evidence>
<evidence type="ECO:0000259" key="3">
    <source>
        <dbReference type="Pfam" id="PF03703"/>
    </source>
</evidence>
<feature type="transmembrane region" description="Helical" evidence="2">
    <location>
        <begin position="30"/>
        <end position="50"/>
    </location>
</feature>
<feature type="compositionally biased region" description="Basic residues" evidence="1">
    <location>
        <begin position="238"/>
        <end position="249"/>
    </location>
</feature>
<dbReference type="PANTHER" id="PTHR37938">
    <property type="entry name" value="BLL0215 PROTEIN"/>
    <property type="match status" value="1"/>
</dbReference>
<protein>
    <submittedName>
        <fullName evidence="4">PH (Pleckstrin Homology) domain-containing protein</fullName>
    </submittedName>
</protein>
<gene>
    <name evidence="4" type="ORF">FB467_0737</name>
</gene>
<dbReference type="EMBL" id="VFOP01000001">
    <property type="protein sequence ID" value="TQL49655.1"/>
    <property type="molecule type" value="Genomic_DNA"/>
</dbReference>
<keyword evidence="2" id="KW-1133">Transmembrane helix</keyword>
<name>A0A542YNG9_9MICO</name>
<dbReference type="AlphaFoldDB" id="A0A542YNG9"/>
<dbReference type="InterPro" id="IPR005182">
    <property type="entry name" value="YdbS-like_PH"/>
</dbReference>
<comment type="caution">
    <text evidence="4">The sequence shown here is derived from an EMBL/GenBank/DDBJ whole genome shotgun (WGS) entry which is preliminary data.</text>
</comment>
<feature type="region of interest" description="Disordered" evidence="1">
    <location>
        <begin position="168"/>
        <end position="303"/>
    </location>
</feature>